<comment type="caution">
    <text evidence="1">The sequence shown here is derived from an EMBL/GenBank/DDBJ whole genome shotgun (WGS) entry which is preliminary data.</text>
</comment>
<dbReference type="Proteomes" id="UP001596298">
    <property type="component" value="Unassembled WGS sequence"/>
</dbReference>
<dbReference type="Pfam" id="PF17914">
    <property type="entry name" value="HopA1"/>
    <property type="match status" value="1"/>
</dbReference>
<dbReference type="EMBL" id="JBHSWH010000001">
    <property type="protein sequence ID" value="MFC6706743.1"/>
    <property type="molecule type" value="Genomic_DNA"/>
</dbReference>
<evidence type="ECO:0000313" key="1">
    <source>
        <dbReference type="EMBL" id="MFC6706743.1"/>
    </source>
</evidence>
<dbReference type="InterPro" id="IPR040871">
    <property type="entry name" value="HopA1"/>
</dbReference>
<organism evidence="1 2">
    <name type="scientific">Flexivirga alba</name>
    <dbReference type="NCBI Taxonomy" id="702742"/>
    <lineage>
        <taxon>Bacteria</taxon>
        <taxon>Bacillati</taxon>
        <taxon>Actinomycetota</taxon>
        <taxon>Actinomycetes</taxon>
        <taxon>Micrococcales</taxon>
        <taxon>Dermacoccaceae</taxon>
        <taxon>Flexivirga</taxon>
    </lineage>
</organism>
<proteinExistence type="predicted"/>
<keyword evidence="2" id="KW-1185">Reference proteome</keyword>
<reference evidence="2" key="1">
    <citation type="journal article" date="2019" name="Int. J. Syst. Evol. Microbiol.">
        <title>The Global Catalogue of Microorganisms (GCM) 10K type strain sequencing project: providing services to taxonomists for standard genome sequencing and annotation.</title>
        <authorList>
            <consortium name="The Broad Institute Genomics Platform"/>
            <consortium name="The Broad Institute Genome Sequencing Center for Infectious Disease"/>
            <person name="Wu L."/>
            <person name="Ma J."/>
        </authorList>
    </citation>
    <scope>NUCLEOTIDE SEQUENCE [LARGE SCALE GENOMIC DNA]</scope>
    <source>
        <strain evidence="2">CCUG 58127</strain>
    </source>
</reference>
<protein>
    <submittedName>
        <fullName evidence="1">T3SS effector HopA1 family protein</fullName>
    </submittedName>
</protein>
<sequence length="298" mass="32448">MSWDRHTAEELQAAHHVLTVMSDADDLAMTLYEHWWAAARPGGTSRGRWDPPLGWALRAAHAGALAWSPLDHEVLAVGAYGAAVVRDPSSHANRRAVGRGDYVTVRSGAGLAPAIGARLRIIGRRGAHDDQGWWRTWGDEWPAGESSPQGLTRVYFAPRRVEVARLVHEITRVIPRVTQRWSLKVATDPAALDRADAVVLYLPDACRAEAFGAVRTACAERVRNSAPPFTEVLVPGMAWSEDPGDGQSFGELRCRWLGEAYRRAEARCAAFADVVTEVFGEHGVDPSTAHLRGVAVAA</sequence>
<accession>A0ABW2AIS7</accession>
<dbReference type="RefSeq" id="WP_382403434.1">
    <property type="nucleotide sequence ID" value="NZ_JBHSWH010000001.1"/>
</dbReference>
<evidence type="ECO:0000313" key="2">
    <source>
        <dbReference type="Proteomes" id="UP001596298"/>
    </source>
</evidence>
<gene>
    <name evidence="1" type="ORF">ACFQDH_16140</name>
</gene>
<name>A0ABW2AIS7_9MICO</name>